<dbReference type="eggNOG" id="KOG0777">
    <property type="taxonomic scope" value="Eukaryota"/>
</dbReference>
<dbReference type="InParanoid" id="K2RLF4"/>
<dbReference type="Gene3D" id="1.10.600.10">
    <property type="entry name" value="Farnesyl Diphosphate Synthase"/>
    <property type="match status" value="1"/>
</dbReference>
<comment type="caution">
    <text evidence="2">The sequence shown here is derived from an EMBL/GenBank/DDBJ whole genome shotgun (WGS) entry which is preliminary data.</text>
</comment>
<dbReference type="AlphaFoldDB" id="K2RLF4"/>
<dbReference type="OrthoDB" id="6921389at2759"/>
<sequence>MQLLYSKLVDPSEYDMDGISSPEINVRISRFADFEEIGTIRAQEDWRKYVGPVEPYYRGGLGPKYNFMAIAVPECLPERLEIISYANEFAFLYDDMVDNVSKEEGDKLNDQLMAAFQEAATTGKITQALTGKRYVQAQMLLEMMAIDKPRALVAMKAWAEFAELASGREHFTDFASLDQYIPYRILDVGEMFWFGMLTFGMGLTIKEEEIEECRLLSRDAYIIFGLQNDLYSWDKEVAAAEKIGQKHVVNAVYVIMKEHGVGVDDAKQICRRVILEHEAKYIKTLREVEKRTDLSHDLKRFVEALQYSSTGNVLWSILCPRYHADVDFNERQYYRMNHGAVSVPPNHDYGLKTIFEPPAPVAPAEPTAPAAPATTPLASQPVEVKASA</sequence>
<dbReference type="VEuPathDB" id="FungiDB:MPH_07320"/>
<reference evidence="2 3" key="1">
    <citation type="journal article" date="2012" name="BMC Genomics">
        <title>Tools to kill: Genome of one of the most destructive plant pathogenic fungi Macrophomina phaseolina.</title>
        <authorList>
            <person name="Islam M.S."/>
            <person name="Haque M.S."/>
            <person name="Islam M.M."/>
            <person name="Emdad E.M."/>
            <person name="Halim A."/>
            <person name="Hossen Q.M.M."/>
            <person name="Hossain M.Z."/>
            <person name="Ahmed B."/>
            <person name="Rahim S."/>
            <person name="Rahman M.S."/>
            <person name="Alam M.M."/>
            <person name="Hou S."/>
            <person name="Wan X."/>
            <person name="Saito J.A."/>
            <person name="Alam M."/>
        </authorList>
    </citation>
    <scope>NUCLEOTIDE SEQUENCE [LARGE SCALE GENOMIC DNA]</scope>
    <source>
        <strain evidence="2 3">MS6</strain>
    </source>
</reference>
<evidence type="ECO:0000313" key="3">
    <source>
        <dbReference type="Proteomes" id="UP000007129"/>
    </source>
</evidence>
<organism evidence="2 3">
    <name type="scientific">Macrophomina phaseolina (strain MS6)</name>
    <name type="common">Charcoal rot fungus</name>
    <dbReference type="NCBI Taxonomy" id="1126212"/>
    <lineage>
        <taxon>Eukaryota</taxon>
        <taxon>Fungi</taxon>
        <taxon>Dikarya</taxon>
        <taxon>Ascomycota</taxon>
        <taxon>Pezizomycotina</taxon>
        <taxon>Dothideomycetes</taxon>
        <taxon>Dothideomycetes incertae sedis</taxon>
        <taxon>Botryosphaeriales</taxon>
        <taxon>Botryosphaeriaceae</taxon>
        <taxon>Macrophomina</taxon>
    </lineage>
</organism>
<dbReference type="Pfam" id="PF19086">
    <property type="entry name" value="Terpene_syn_C_2"/>
    <property type="match status" value="1"/>
</dbReference>
<gene>
    <name evidence="2" type="ORF">MPH_07320</name>
</gene>
<name>K2RLF4_MACPH</name>
<accession>K2RLF4</accession>
<evidence type="ECO:0000256" key="1">
    <source>
        <dbReference type="SAM" id="MobiDB-lite"/>
    </source>
</evidence>
<dbReference type="InterPro" id="IPR008949">
    <property type="entry name" value="Isoprenoid_synthase_dom_sf"/>
</dbReference>
<feature type="compositionally biased region" description="Low complexity" evidence="1">
    <location>
        <begin position="364"/>
        <end position="378"/>
    </location>
</feature>
<feature type="region of interest" description="Disordered" evidence="1">
    <location>
        <begin position="360"/>
        <end position="388"/>
    </location>
</feature>
<protein>
    <submittedName>
        <fullName evidence="2">Terpenoid synthase</fullName>
    </submittedName>
</protein>
<dbReference type="Proteomes" id="UP000007129">
    <property type="component" value="Unassembled WGS sequence"/>
</dbReference>
<dbReference type="SUPFAM" id="SSF48576">
    <property type="entry name" value="Terpenoid synthases"/>
    <property type="match status" value="1"/>
</dbReference>
<dbReference type="EMBL" id="AHHD01000296">
    <property type="protein sequence ID" value="EKG15508.1"/>
    <property type="molecule type" value="Genomic_DNA"/>
</dbReference>
<proteinExistence type="predicted"/>
<dbReference type="HOGENOM" id="CLU_042677_0_0_1"/>
<evidence type="ECO:0000313" key="2">
    <source>
        <dbReference type="EMBL" id="EKG15508.1"/>
    </source>
</evidence>
<dbReference type="STRING" id="1126212.K2RLF4"/>